<dbReference type="EMBL" id="BT142404">
    <property type="protein sequence ID" value="AFK42198.1"/>
    <property type="molecule type" value="mRNA"/>
</dbReference>
<protein>
    <submittedName>
        <fullName evidence="1">Uncharacterized protein</fullName>
    </submittedName>
</protein>
<name>I3SPK6_MEDTR</name>
<organism evidence="1">
    <name type="scientific">Medicago truncatula</name>
    <name type="common">Barrel medic</name>
    <name type="synonym">Medicago tribuloides</name>
    <dbReference type="NCBI Taxonomy" id="3880"/>
    <lineage>
        <taxon>Eukaryota</taxon>
        <taxon>Viridiplantae</taxon>
        <taxon>Streptophyta</taxon>
        <taxon>Embryophyta</taxon>
        <taxon>Tracheophyta</taxon>
        <taxon>Spermatophyta</taxon>
        <taxon>Magnoliopsida</taxon>
        <taxon>eudicotyledons</taxon>
        <taxon>Gunneridae</taxon>
        <taxon>Pentapetalae</taxon>
        <taxon>rosids</taxon>
        <taxon>fabids</taxon>
        <taxon>Fabales</taxon>
        <taxon>Fabaceae</taxon>
        <taxon>Papilionoideae</taxon>
        <taxon>50 kb inversion clade</taxon>
        <taxon>NPAAA clade</taxon>
        <taxon>Hologalegina</taxon>
        <taxon>IRL clade</taxon>
        <taxon>Trifolieae</taxon>
        <taxon>Medicago</taxon>
    </lineage>
</organism>
<reference evidence="1" key="1">
    <citation type="submission" date="2012-05" db="EMBL/GenBank/DDBJ databases">
        <authorList>
            <person name="Krishnakumar V."/>
            <person name="Cheung F."/>
            <person name="Xiao Y."/>
            <person name="Chan A."/>
            <person name="Moskal W.A."/>
            <person name="Town C.D."/>
        </authorList>
    </citation>
    <scope>NUCLEOTIDE SEQUENCE</scope>
</reference>
<proteinExistence type="evidence at transcript level"/>
<evidence type="ECO:0000313" key="1">
    <source>
        <dbReference type="EMBL" id="AFK42198.1"/>
    </source>
</evidence>
<dbReference type="AlphaFoldDB" id="I3SPK6"/>
<accession>I3SPK6</accession>
<sequence>MYNGFLDSIFPTLQATS</sequence>